<dbReference type="InterPro" id="IPR011051">
    <property type="entry name" value="RmlC_Cupin_sf"/>
</dbReference>
<dbReference type="SUPFAM" id="SSF51182">
    <property type="entry name" value="RmlC-like cupins"/>
    <property type="match status" value="1"/>
</dbReference>
<feature type="region of interest" description="Disordered" evidence="3">
    <location>
        <begin position="1"/>
        <end position="25"/>
    </location>
</feature>
<dbReference type="PIRSF" id="PIRSF006232">
    <property type="entry name" value="Pirin"/>
    <property type="match status" value="1"/>
</dbReference>
<evidence type="ECO:0000259" key="5">
    <source>
        <dbReference type="Pfam" id="PF05726"/>
    </source>
</evidence>
<dbReference type="InterPro" id="IPR014710">
    <property type="entry name" value="RmlC-like_jellyroll"/>
</dbReference>
<evidence type="ECO:0000313" key="6">
    <source>
        <dbReference type="EMBL" id="MFC3690061.1"/>
    </source>
</evidence>
<reference evidence="7" key="1">
    <citation type="journal article" date="2019" name="Int. J. Syst. Evol. Microbiol.">
        <title>The Global Catalogue of Microorganisms (GCM) 10K type strain sequencing project: providing services to taxonomists for standard genome sequencing and annotation.</title>
        <authorList>
            <consortium name="The Broad Institute Genomics Platform"/>
            <consortium name="The Broad Institute Genome Sequencing Center for Infectious Disease"/>
            <person name="Wu L."/>
            <person name="Ma J."/>
        </authorList>
    </citation>
    <scope>NUCLEOTIDE SEQUENCE [LARGE SCALE GENOMIC DNA]</scope>
    <source>
        <strain evidence="7">NCAIM B.02333</strain>
    </source>
</reference>
<proteinExistence type="inferred from homology"/>
<name>A0ABV7WND5_9MICO</name>
<evidence type="ECO:0000259" key="4">
    <source>
        <dbReference type="Pfam" id="PF02678"/>
    </source>
</evidence>
<dbReference type="EMBL" id="JBHRWW010000015">
    <property type="protein sequence ID" value="MFC3690061.1"/>
    <property type="molecule type" value="Genomic_DNA"/>
</dbReference>
<sequence>MSTTEARLQEAPPAPAPPVAPPAGPTAQLLPAREVPLGGPRAITVRRSLPSRARTTVGAWCFVDSYGPATGEDVMVVPPHPHTGLQTVTWLLSGEVLHEDSTGATARVRPGALSLMTGGDGVAHAERSLPADGAPLHGVQLWVALPEEHRHRAAAFEHHEDLPARTRDGVRTTVLLGSHDGMTSPATAWTPLLGVEVRTEGPALVRLPLDPGFEHAVLLVTGALEVAGERPGAGDLVHLGTGRDATEVVVTEGTTFLLLGGEPFAERLVMWWNFVGRSHEDVVTAREQWQDRADRFGEVPGWDADAWLRAPALPRTRLLPRG</sequence>
<dbReference type="InterPro" id="IPR012093">
    <property type="entry name" value="Pirin"/>
</dbReference>
<evidence type="ECO:0000256" key="1">
    <source>
        <dbReference type="ARBA" id="ARBA00008416"/>
    </source>
</evidence>
<gene>
    <name evidence="6" type="ORF">ACFOLH_17075</name>
</gene>
<dbReference type="RefSeq" id="WP_340295446.1">
    <property type="nucleotide sequence ID" value="NZ_JBBEOI010000242.1"/>
</dbReference>
<dbReference type="PANTHER" id="PTHR13903:SF8">
    <property type="entry name" value="PIRIN"/>
    <property type="match status" value="1"/>
</dbReference>
<dbReference type="InterPro" id="IPR008778">
    <property type="entry name" value="Pirin_C_dom"/>
</dbReference>
<evidence type="ECO:0000256" key="3">
    <source>
        <dbReference type="SAM" id="MobiDB-lite"/>
    </source>
</evidence>
<keyword evidence="7" id="KW-1185">Reference proteome</keyword>
<organism evidence="6 7">
    <name type="scientific">Aquipuribacter hungaricus</name>
    <dbReference type="NCBI Taxonomy" id="545624"/>
    <lineage>
        <taxon>Bacteria</taxon>
        <taxon>Bacillati</taxon>
        <taxon>Actinomycetota</taxon>
        <taxon>Actinomycetes</taxon>
        <taxon>Micrococcales</taxon>
        <taxon>Intrasporangiaceae</taxon>
        <taxon>Aquipuribacter</taxon>
    </lineage>
</organism>
<feature type="compositionally biased region" description="Pro residues" evidence="3">
    <location>
        <begin position="12"/>
        <end position="24"/>
    </location>
</feature>
<dbReference type="PANTHER" id="PTHR13903">
    <property type="entry name" value="PIRIN-RELATED"/>
    <property type="match status" value="1"/>
</dbReference>
<feature type="domain" description="Pirin C-terminal" evidence="5">
    <location>
        <begin position="195"/>
        <end position="292"/>
    </location>
</feature>
<evidence type="ECO:0000256" key="2">
    <source>
        <dbReference type="RuleBase" id="RU003457"/>
    </source>
</evidence>
<dbReference type="Pfam" id="PF05726">
    <property type="entry name" value="Pirin_C"/>
    <property type="match status" value="1"/>
</dbReference>
<accession>A0ABV7WND5</accession>
<comment type="similarity">
    <text evidence="1 2">Belongs to the pirin family.</text>
</comment>
<comment type="caution">
    <text evidence="6">The sequence shown here is derived from an EMBL/GenBank/DDBJ whole genome shotgun (WGS) entry which is preliminary data.</text>
</comment>
<dbReference type="Pfam" id="PF02678">
    <property type="entry name" value="Pirin"/>
    <property type="match status" value="1"/>
</dbReference>
<protein>
    <submittedName>
        <fullName evidence="6">Pirin family protein</fullName>
    </submittedName>
</protein>
<dbReference type="Proteomes" id="UP001595685">
    <property type="component" value="Unassembled WGS sequence"/>
</dbReference>
<evidence type="ECO:0000313" key="7">
    <source>
        <dbReference type="Proteomes" id="UP001595685"/>
    </source>
</evidence>
<feature type="domain" description="Pirin N-terminal" evidence="4">
    <location>
        <begin position="45"/>
        <end position="143"/>
    </location>
</feature>
<dbReference type="Gene3D" id="2.60.120.10">
    <property type="entry name" value="Jelly Rolls"/>
    <property type="match status" value="2"/>
</dbReference>
<dbReference type="InterPro" id="IPR003829">
    <property type="entry name" value="Pirin_N_dom"/>
</dbReference>